<evidence type="ECO:0000313" key="2">
    <source>
        <dbReference type="Proteomes" id="UP000292209"/>
    </source>
</evidence>
<gene>
    <name evidence="1" type="ORF">BC751_3266</name>
</gene>
<dbReference type="InterPro" id="IPR019619">
    <property type="entry name" value="DUF2490"/>
</dbReference>
<organism evidence="1 2">
    <name type="scientific">Cecembia calidifontis</name>
    <dbReference type="NCBI Taxonomy" id="1187080"/>
    <lineage>
        <taxon>Bacteria</taxon>
        <taxon>Pseudomonadati</taxon>
        <taxon>Bacteroidota</taxon>
        <taxon>Cytophagia</taxon>
        <taxon>Cytophagales</taxon>
        <taxon>Cyclobacteriaceae</taxon>
        <taxon>Cecembia</taxon>
    </lineage>
</organism>
<dbReference type="Proteomes" id="UP000292209">
    <property type="component" value="Unassembled WGS sequence"/>
</dbReference>
<evidence type="ECO:0000313" key="1">
    <source>
        <dbReference type="EMBL" id="RZS97650.1"/>
    </source>
</evidence>
<reference evidence="1 2" key="1">
    <citation type="submission" date="2019-02" db="EMBL/GenBank/DDBJ databases">
        <title>Genomic Encyclopedia of Archaeal and Bacterial Type Strains, Phase II (KMG-II): from individual species to whole genera.</title>
        <authorList>
            <person name="Goeker M."/>
        </authorList>
    </citation>
    <scope>NUCLEOTIDE SEQUENCE [LARGE SCALE GENOMIC DNA]</scope>
    <source>
        <strain evidence="1 2">DSM 21411</strain>
    </source>
</reference>
<accession>A0A4Q7PDF8</accession>
<protein>
    <submittedName>
        <fullName evidence="1">Uncharacterized protein DUF2490</fullName>
    </submittedName>
</protein>
<proteinExistence type="predicted"/>
<name>A0A4Q7PDF8_9BACT</name>
<keyword evidence="2" id="KW-1185">Reference proteome</keyword>
<dbReference type="Pfam" id="PF10677">
    <property type="entry name" value="DUF2490"/>
    <property type="match status" value="1"/>
</dbReference>
<dbReference type="AlphaFoldDB" id="A0A4Q7PDF8"/>
<comment type="caution">
    <text evidence="1">The sequence shown here is derived from an EMBL/GenBank/DDBJ whole genome shotgun (WGS) entry which is preliminary data.</text>
</comment>
<sequence>MIKGKRVKNSLKSRYIEFCWISLSKRINNPAAAMKIQIRKIIVKKSDWRLVFLFFVLFLAIHPIKAQFAKPQWWFTYNHIGRFDDRWSYGFDLNYRTTGLIPLNSSLTAARLGMNYHTKTGFRITGGYAWFGTFVPTKDRIWLHENRIYEQIQYNHTLGKVNLVHRIRVEQRWRQQFTNENLDETISTFTNRYRYLIQFDGPITEYPENKTSLRWQLANEFFIHNKEEVGYMLFDQNRTLAGVLISPSGSLSLAVLYQLIVQQQPFLRETFLINSFRITLFHTLDFRKRKKTIQIEEISVID</sequence>
<dbReference type="EMBL" id="SGXG01000001">
    <property type="protein sequence ID" value="RZS97650.1"/>
    <property type="molecule type" value="Genomic_DNA"/>
</dbReference>